<feature type="compositionally biased region" description="Basic and acidic residues" evidence="5">
    <location>
        <begin position="281"/>
        <end position="290"/>
    </location>
</feature>
<feature type="compositionally biased region" description="Basic and acidic residues" evidence="5">
    <location>
        <begin position="298"/>
        <end position="355"/>
    </location>
</feature>
<evidence type="ECO:0000256" key="5">
    <source>
        <dbReference type="SAM" id="MobiDB-lite"/>
    </source>
</evidence>
<keyword evidence="8" id="KW-1185">Reference proteome</keyword>
<comment type="similarity">
    <text evidence="1">Belongs to the NSRP1 family.</text>
</comment>
<protein>
    <recommendedName>
        <fullName evidence="2">Nuclear speckle splicing regulatory protein 1</fullName>
    </recommendedName>
    <alternativeName>
        <fullName evidence="4">Coiled-coil domain-containing protein 55</fullName>
    </alternativeName>
</protein>
<accession>A0A7J5XXY4</accession>
<organism evidence="7 8">
    <name type="scientific">Dissostichus mawsoni</name>
    <name type="common">Antarctic cod</name>
    <dbReference type="NCBI Taxonomy" id="36200"/>
    <lineage>
        <taxon>Eukaryota</taxon>
        <taxon>Metazoa</taxon>
        <taxon>Chordata</taxon>
        <taxon>Craniata</taxon>
        <taxon>Vertebrata</taxon>
        <taxon>Euteleostomi</taxon>
        <taxon>Actinopterygii</taxon>
        <taxon>Neopterygii</taxon>
        <taxon>Teleostei</taxon>
        <taxon>Neoteleostei</taxon>
        <taxon>Acanthomorphata</taxon>
        <taxon>Eupercaria</taxon>
        <taxon>Perciformes</taxon>
        <taxon>Notothenioidei</taxon>
        <taxon>Nototheniidae</taxon>
        <taxon>Dissostichus</taxon>
    </lineage>
</organism>
<feature type="compositionally biased region" description="Polar residues" evidence="5">
    <location>
        <begin position="231"/>
        <end position="245"/>
    </location>
</feature>
<keyword evidence="3" id="KW-0175">Coiled coil</keyword>
<proteinExistence type="inferred from homology"/>
<evidence type="ECO:0000256" key="3">
    <source>
        <dbReference type="ARBA" id="ARBA00023054"/>
    </source>
</evidence>
<feature type="compositionally biased region" description="Basic and acidic residues" evidence="5">
    <location>
        <begin position="363"/>
        <end position="461"/>
    </location>
</feature>
<sequence>MCCLTVQAGQGSARQETCLYCTGSHKLQRRVTRYGLVLSQRKGLSKTVQKHSVFEDDSDDETTVGESLQKEAVKKKMMKQTRLEMHKALEEDSTVYDYDAVYDDIQKQRIDNKKKMLGGVDKKDRKKEQERRDERKIQKEREAEGEEFADKDAYVTSAYKQKLLEQKEELEKEKRVAAMEAALDVKKQKDLSGFYRHLLNQTVGEEAIPDRSEIKTENSKVSKDTERMSPVPSSTPHDNIPSSCSDSEEGHEQKAGFSKPGAGLAHSKRQYRQRSPSSGSAEEKERDKEKERHKKSHRDQDRDRARDRDRDRNRDRGRERDDRHGGRRDDRDGRRDRDRGRDDDRSRGKDTEREDRHRKRDRSPRERERDRNGEREMRRNPDEEKRKDKVQEEEKERKKEPEKEKEVKREEKDAEKEKRCRKGERMKSEEKDPEKKEAEKEKEEKGEEKDPEKNEAVREDTGEKDDDQNQEGEGKEETTEEKGNKFAKRSTDQAVSTARERYLARQMERSACKTYIEKEED</sequence>
<reference evidence="7 8" key="1">
    <citation type="submission" date="2020-03" db="EMBL/GenBank/DDBJ databases">
        <title>Dissostichus mawsoni Genome sequencing and assembly.</title>
        <authorList>
            <person name="Park H."/>
        </authorList>
    </citation>
    <scope>NUCLEOTIDE SEQUENCE [LARGE SCALE GENOMIC DNA]</scope>
    <source>
        <strain evidence="7">DM0001</strain>
        <tissue evidence="7">Muscle</tissue>
    </source>
</reference>
<gene>
    <name evidence="7" type="ORF">F7725_006830</name>
</gene>
<feature type="compositionally biased region" description="Basic and acidic residues" evidence="5">
    <location>
        <begin position="208"/>
        <end position="227"/>
    </location>
</feature>
<evidence type="ECO:0000256" key="2">
    <source>
        <dbReference type="ARBA" id="ARBA00020556"/>
    </source>
</evidence>
<evidence type="ECO:0000313" key="7">
    <source>
        <dbReference type="EMBL" id="KAF3840968.1"/>
    </source>
</evidence>
<feature type="compositionally biased region" description="Basic and acidic residues" evidence="5">
    <location>
        <begin position="472"/>
        <end position="484"/>
    </location>
</feature>
<dbReference type="PANTHER" id="PTHR31938">
    <property type="entry name" value="NUCLEAR SPECKLE SPLICING REGULATORY PROTEIN 1"/>
    <property type="match status" value="1"/>
</dbReference>
<feature type="compositionally biased region" description="Basic and acidic residues" evidence="5">
    <location>
        <begin position="498"/>
        <end position="521"/>
    </location>
</feature>
<feature type="region of interest" description="Disordered" evidence="5">
    <location>
        <begin position="200"/>
        <end position="521"/>
    </location>
</feature>
<dbReference type="InterPro" id="IPR018612">
    <property type="entry name" value="NSRP1_N"/>
</dbReference>
<dbReference type="InterPro" id="IPR042816">
    <property type="entry name" value="Nsrp1"/>
</dbReference>
<dbReference type="PANTHER" id="PTHR31938:SF4">
    <property type="entry name" value="NUCLEAR SPECKLE SPLICING REGULATORY PROTEIN 1"/>
    <property type="match status" value="1"/>
</dbReference>
<dbReference type="OrthoDB" id="446635at2759"/>
<dbReference type="Proteomes" id="UP000518266">
    <property type="component" value="Unassembled WGS sequence"/>
</dbReference>
<name>A0A7J5XXY4_DISMA</name>
<dbReference type="EMBL" id="JAAKFY010000020">
    <property type="protein sequence ID" value="KAF3840968.1"/>
    <property type="molecule type" value="Genomic_DNA"/>
</dbReference>
<feature type="domain" description="Nuclear speckle splicing regulatory protein 1 N-terminal" evidence="6">
    <location>
        <begin position="82"/>
        <end position="188"/>
    </location>
</feature>
<comment type="caution">
    <text evidence="7">The sequence shown here is derived from an EMBL/GenBank/DDBJ whole genome shotgun (WGS) entry which is preliminary data.</text>
</comment>
<evidence type="ECO:0000256" key="4">
    <source>
        <dbReference type="ARBA" id="ARBA00030718"/>
    </source>
</evidence>
<evidence type="ECO:0000259" key="6">
    <source>
        <dbReference type="Pfam" id="PF09745"/>
    </source>
</evidence>
<dbReference type="Pfam" id="PF09745">
    <property type="entry name" value="NSRP1_N"/>
    <property type="match status" value="1"/>
</dbReference>
<evidence type="ECO:0000313" key="8">
    <source>
        <dbReference type="Proteomes" id="UP000518266"/>
    </source>
</evidence>
<feature type="region of interest" description="Disordered" evidence="5">
    <location>
        <begin position="116"/>
        <end position="152"/>
    </location>
</feature>
<dbReference type="GO" id="GO:0000381">
    <property type="term" value="P:regulation of alternative mRNA splicing, via spliceosome"/>
    <property type="evidence" value="ECO:0007669"/>
    <property type="project" value="InterPro"/>
</dbReference>
<dbReference type="AlphaFoldDB" id="A0A7J5XXY4"/>
<evidence type="ECO:0000256" key="1">
    <source>
        <dbReference type="ARBA" id="ARBA00010126"/>
    </source>
</evidence>